<accession>A0A1Y2H8P9</accession>
<gene>
    <name evidence="1" type="ORF">BCR44DRAFT_63663</name>
</gene>
<evidence type="ECO:0000313" key="1">
    <source>
        <dbReference type="EMBL" id="ORZ30929.1"/>
    </source>
</evidence>
<name>A0A1Y2H8P9_9FUNG</name>
<reference evidence="1 2" key="1">
    <citation type="submission" date="2016-07" db="EMBL/GenBank/DDBJ databases">
        <title>Pervasive Adenine N6-methylation of Active Genes in Fungi.</title>
        <authorList>
            <consortium name="DOE Joint Genome Institute"/>
            <person name="Mondo S.J."/>
            <person name="Dannebaum R.O."/>
            <person name="Kuo R.C."/>
            <person name="Labutti K."/>
            <person name="Haridas S."/>
            <person name="Kuo A."/>
            <person name="Salamov A."/>
            <person name="Ahrendt S.R."/>
            <person name="Lipzen A."/>
            <person name="Sullivan W."/>
            <person name="Andreopoulos W.B."/>
            <person name="Clum A."/>
            <person name="Lindquist E."/>
            <person name="Daum C."/>
            <person name="Ramamoorthy G.K."/>
            <person name="Gryganskyi A."/>
            <person name="Culley D."/>
            <person name="Magnuson J.K."/>
            <person name="James T.Y."/>
            <person name="O'Malley M.A."/>
            <person name="Stajich J.E."/>
            <person name="Spatafora J.W."/>
            <person name="Visel A."/>
            <person name="Grigoriev I.V."/>
        </authorList>
    </citation>
    <scope>NUCLEOTIDE SEQUENCE [LARGE SCALE GENOMIC DNA]</scope>
    <source>
        <strain evidence="1 2">PL171</strain>
    </source>
</reference>
<feature type="non-terminal residue" evidence="1">
    <location>
        <position position="100"/>
    </location>
</feature>
<dbReference type="Proteomes" id="UP000193411">
    <property type="component" value="Unassembled WGS sequence"/>
</dbReference>
<evidence type="ECO:0000313" key="2">
    <source>
        <dbReference type="Proteomes" id="UP000193411"/>
    </source>
</evidence>
<dbReference type="AlphaFoldDB" id="A0A1Y2H8P9"/>
<protein>
    <submittedName>
        <fullName evidence="1">Uncharacterized protein</fullName>
    </submittedName>
</protein>
<comment type="caution">
    <text evidence="1">The sequence shown here is derived from an EMBL/GenBank/DDBJ whole genome shotgun (WGS) entry which is preliminary data.</text>
</comment>
<dbReference type="EMBL" id="MCFL01000071">
    <property type="protein sequence ID" value="ORZ30929.1"/>
    <property type="molecule type" value="Genomic_DNA"/>
</dbReference>
<sequence length="100" mass="11258">MGRYSSSDLTATEKAIFNFPDLYYAIQKWRGGQECVQKYMDTDFVLVLNPVLQENATPESEASFTLHILTSSTIECRSSVNDMCTLTLPSYVALCVSKSW</sequence>
<organism evidence="1 2">
    <name type="scientific">Catenaria anguillulae PL171</name>
    <dbReference type="NCBI Taxonomy" id="765915"/>
    <lineage>
        <taxon>Eukaryota</taxon>
        <taxon>Fungi</taxon>
        <taxon>Fungi incertae sedis</taxon>
        <taxon>Blastocladiomycota</taxon>
        <taxon>Blastocladiomycetes</taxon>
        <taxon>Blastocladiales</taxon>
        <taxon>Catenariaceae</taxon>
        <taxon>Catenaria</taxon>
    </lineage>
</organism>
<proteinExistence type="predicted"/>
<keyword evidence="2" id="KW-1185">Reference proteome</keyword>